<evidence type="ECO:0000256" key="1">
    <source>
        <dbReference type="PROSITE-ProRule" id="PRU00047"/>
    </source>
</evidence>
<dbReference type="GO" id="GO:0003676">
    <property type="term" value="F:nucleic acid binding"/>
    <property type="evidence" value="ECO:0007669"/>
    <property type="project" value="InterPro"/>
</dbReference>
<dbReference type="PANTHER" id="PTHR47481:SF31">
    <property type="entry name" value="OS01G0873500 PROTEIN"/>
    <property type="match status" value="1"/>
</dbReference>
<keyword evidence="1" id="KW-0862">Zinc</keyword>
<dbReference type="RefSeq" id="XP_034076783.1">
    <property type="nucleotide sequence ID" value="XM_034220892.1"/>
</dbReference>
<keyword evidence="3" id="KW-1185">Reference proteome</keyword>
<dbReference type="KEGG" id="gacu:117549204"/>
<keyword evidence="1" id="KW-0863">Zinc-finger</keyword>
<dbReference type="SMART" id="SM00343">
    <property type="entry name" value="ZnF_C2HC"/>
    <property type="match status" value="2"/>
</dbReference>
<dbReference type="InterPro" id="IPR001878">
    <property type="entry name" value="Znf_CCHC"/>
</dbReference>
<dbReference type="InterPro" id="IPR054722">
    <property type="entry name" value="PolX-like_BBD"/>
</dbReference>
<organism evidence="3 4">
    <name type="scientific">Gymnodraco acuticeps</name>
    <name type="common">Antarctic dragonfish</name>
    <dbReference type="NCBI Taxonomy" id="8218"/>
    <lineage>
        <taxon>Eukaryota</taxon>
        <taxon>Metazoa</taxon>
        <taxon>Chordata</taxon>
        <taxon>Craniata</taxon>
        <taxon>Vertebrata</taxon>
        <taxon>Euteleostomi</taxon>
        <taxon>Actinopterygii</taxon>
        <taxon>Neopterygii</taxon>
        <taxon>Teleostei</taxon>
        <taxon>Neoteleostei</taxon>
        <taxon>Acanthomorphata</taxon>
        <taxon>Eupercaria</taxon>
        <taxon>Perciformes</taxon>
        <taxon>Notothenioidei</taxon>
        <taxon>Bathydraconidae</taxon>
        <taxon>Gymnodraco</taxon>
    </lineage>
</organism>
<name>A0A6P8UI06_GYMAC</name>
<evidence type="ECO:0000259" key="2">
    <source>
        <dbReference type="PROSITE" id="PS50158"/>
    </source>
</evidence>
<proteinExistence type="predicted"/>
<evidence type="ECO:0000313" key="3">
    <source>
        <dbReference type="Proteomes" id="UP000515161"/>
    </source>
</evidence>
<reference evidence="4" key="1">
    <citation type="submission" date="2025-08" db="UniProtKB">
        <authorList>
            <consortium name="RefSeq"/>
        </authorList>
    </citation>
    <scope>IDENTIFICATION</scope>
</reference>
<dbReference type="Gene3D" id="4.10.60.10">
    <property type="entry name" value="Zinc finger, CCHC-type"/>
    <property type="match status" value="1"/>
</dbReference>
<dbReference type="InterPro" id="IPR036875">
    <property type="entry name" value="Znf_CCHC_sf"/>
</dbReference>
<dbReference type="PANTHER" id="PTHR47481">
    <property type="match status" value="1"/>
</dbReference>
<dbReference type="PROSITE" id="PS50158">
    <property type="entry name" value="ZF_CCHC"/>
    <property type="match status" value="1"/>
</dbReference>
<dbReference type="SUPFAM" id="SSF57756">
    <property type="entry name" value="Retrovirus zinc finger-like domains"/>
    <property type="match status" value="1"/>
</dbReference>
<accession>A0A6P8UI06</accession>
<dbReference type="AlphaFoldDB" id="A0A6P8UI06"/>
<dbReference type="Pfam" id="PF00098">
    <property type="entry name" value="zf-CCHC"/>
    <property type="match status" value="1"/>
</dbReference>
<dbReference type="Pfam" id="PF22936">
    <property type="entry name" value="Pol_BBD"/>
    <property type="match status" value="1"/>
</dbReference>
<dbReference type="Pfam" id="PF14223">
    <property type="entry name" value="Retrotran_gag_2"/>
    <property type="match status" value="1"/>
</dbReference>
<dbReference type="GO" id="GO:0008270">
    <property type="term" value="F:zinc ion binding"/>
    <property type="evidence" value="ECO:0007669"/>
    <property type="project" value="UniProtKB-KW"/>
</dbReference>
<sequence>MRDAADDGRKALKILRDHYAGTGKPRVISLYTELTSLQKYANESITDYIIRAETTITALRNAEEILSDGLLIAMILKGLPASFKPFSIHTTQSDEKITFAEFKTKLRSYESTEKFSGSSVDDSVMKVRGKYFDVKLLTCYTCGQKGHRARECKAAGHGEQQRQWCRFCRSSTHRDANCRRRGRRDNVKQAMDEEDHDHHHTFAFKARKRQVDSDPSDGLKQRGLMVDTGATSHIVTDMNKFKDFDESFEPRKHVLELADGVRASGIALKRGVAKVWLKDNTGREVEPMLTGALYVPSFPQDIFSVKAATTNGATVVFKEGQNKLIHENETNLAATIPSVIG</sequence>
<keyword evidence="1" id="KW-0479">Metal-binding</keyword>
<protein>
    <submittedName>
        <fullName evidence="4">Uncharacterized protein LOC117549204</fullName>
    </submittedName>
</protein>
<feature type="domain" description="CCHC-type" evidence="2">
    <location>
        <begin position="139"/>
        <end position="153"/>
    </location>
</feature>
<gene>
    <name evidence="4" type="primary">LOC117549204</name>
</gene>
<dbReference type="InParanoid" id="A0A6P8UI06"/>
<dbReference type="GeneID" id="117549204"/>
<dbReference type="Proteomes" id="UP000515161">
    <property type="component" value="Unplaced"/>
</dbReference>
<evidence type="ECO:0000313" key="4">
    <source>
        <dbReference type="RefSeq" id="XP_034076783.1"/>
    </source>
</evidence>